<feature type="non-terminal residue" evidence="2">
    <location>
        <position position="1"/>
    </location>
</feature>
<keyword evidence="2" id="KW-0255">Endonuclease</keyword>
<feature type="domain" description="GIY-YIG" evidence="1">
    <location>
        <begin position="198"/>
        <end position="314"/>
    </location>
</feature>
<dbReference type="NCBIfam" id="TIGR01453">
    <property type="entry name" value="grpIintron_endo"/>
    <property type="match status" value="1"/>
</dbReference>
<reference evidence="2" key="1">
    <citation type="journal article" date="2020" name="Mitochondrial DNA Part B Resour">
        <title>The complete mitochondrial genome of Cladobotryum mycophilum (Hypocreales: Sordariomycetes).</title>
        <authorList>
            <person name="Chen C."/>
            <person name="Wang J."/>
            <person name="Fu R."/>
            <person name="Chen X."/>
            <person name="Chen X."/>
            <person name="Lu D."/>
        </authorList>
    </citation>
    <scope>NUCLEOTIDE SEQUENCE</scope>
</reference>
<dbReference type="InterPro" id="IPR006350">
    <property type="entry name" value="Intron_endoG1"/>
</dbReference>
<geneLocation type="mitochondrion" evidence="2"/>
<dbReference type="GeneID" id="63651131"/>
<dbReference type="EMBL" id="MT108299">
    <property type="protein sequence ID" value="QPD06705.1"/>
    <property type="molecule type" value="Genomic_DNA"/>
</dbReference>
<keyword evidence="2" id="KW-0540">Nuclease</keyword>
<dbReference type="InterPro" id="IPR035901">
    <property type="entry name" value="GIY-YIG_endonuc_sf"/>
</dbReference>
<dbReference type="SMART" id="SM00465">
    <property type="entry name" value="GIYc"/>
    <property type="match status" value="1"/>
</dbReference>
<dbReference type="InterPro" id="IPR000305">
    <property type="entry name" value="GIY-YIG_endonuc"/>
</dbReference>
<dbReference type="SUPFAM" id="SSF82771">
    <property type="entry name" value="GIY-YIG endonuclease"/>
    <property type="match status" value="1"/>
</dbReference>
<evidence type="ECO:0000259" key="1">
    <source>
        <dbReference type="PROSITE" id="PS50164"/>
    </source>
</evidence>
<protein>
    <submittedName>
        <fullName evidence="2">GIY-YIG endonuclease</fullName>
    </submittedName>
</protein>
<dbReference type="PROSITE" id="PS50164">
    <property type="entry name" value="GIY_YIG"/>
    <property type="match status" value="1"/>
</dbReference>
<proteinExistence type="predicted"/>
<keyword evidence="2" id="KW-0496">Mitochondrion</keyword>
<keyword evidence="2" id="KW-0378">Hydrolase</keyword>
<evidence type="ECO:0000313" key="2">
    <source>
        <dbReference type="EMBL" id="QPD06705.1"/>
    </source>
</evidence>
<gene>
    <name evidence="2" type="primary">orf504</name>
</gene>
<dbReference type="AlphaFoldDB" id="A0A7S8FIR7"/>
<accession>A0A7S8FIR7</accession>
<organism evidence="2">
    <name type="scientific">Cladobotryum mycophilum</name>
    <dbReference type="NCBI Taxonomy" id="491253"/>
    <lineage>
        <taxon>Eukaryota</taxon>
        <taxon>Fungi</taxon>
        <taxon>Dikarya</taxon>
        <taxon>Ascomycota</taxon>
        <taxon>Pezizomycotina</taxon>
        <taxon>Sordariomycetes</taxon>
        <taxon>Hypocreomycetidae</taxon>
        <taxon>Hypocreales</taxon>
        <taxon>Hypocreaceae</taxon>
        <taxon>Cladobotryum</taxon>
    </lineage>
</organism>
<dbReference type="SMART" id="SM00497">
    <property type="entry name" value="IENR1"/>
    <property type="match status" value="2"/>
</dbReference>
<dbReference type="GO" id="GO:0004519">
    <property type="term" value="F:endonuclease activity"/>
    <property type="evidence" value="ECO:0007669"/>
    <property type="project" value="UniProtKB-KW"/>
</dbReference>
<sequence length="504" mass="57251">MIRTILLSLLISNTVELKRDISILLYRIAVLILLFVLNSDIFSLAVVTIGLVLLGGLLLNTKRIVYFINKAYLATIQQRKSRTTFVYMKNSKRAYSTLVKKGQFWSKVNSHNISDQDNPFILVNSFLKKYPTQELARPNINLDLICSILTRHIPNFELSPKVFNLLKKISPVRLELPLQMSNLLTEHVGNYVRNGEIGKGGVYVFTNKLNGFSYVGSSISLANRLTTGYLGPNLGNRVVDLAIKDVGLENFYLDLYIIPQELLDLALTEVKSRDSYVEEFQETSLRSTEKSVLKNFSLALEQMFILEFNPEYNVLKVAASPAGLKRSPGSMLPSLIKNYRATYMYDSKTNKLLFIANSRSGLVKSIGLDLRNLSRILKENKLYLDRFILSSVSLNESDFTIETMSPEELINYVDEIRKDWKKVLSVNISKIRKAAHEKLSKKVELTNMETGEGLVLNSLNETARYLQALDPKYSKYQPGTLSSNIKNGSLYKGVFKIKYVEKEE</sequence>
<dbReference type="RefSeq" id="YP_010043410.1">
    <property type="nucleotide sequence ID" value="NC_054243.1"/>
</dbReference>
<name>A0A7S8FIR7_9HYPO</name>
<dbReference type="InterPro" id="IPR003647">
    <property type="entry name" value="Intron_nuc_1_rpt"/>
</dbReference>